<evidence type="ECO:0000259" key="3">
    <source>
        <dbReference type="Pfam" id="PF15902"/>
    </source>
</evidence>
<keyword evidence="5" id="KW-1185">Reference proteome</keyword>
<dbReference type="InterPro" id="IPR031778">
    <property type="entry name" value="Sortilin_N"/>
</dbReference>
<dbReference type="RefSeq" id="WP_317994831.1">
    <property type="nucleotide sequence ID" value="NZ_AP025523.1"/>
</dbReference>
<evidence type="ECO:0000256" key="2">
    <source>
        <dbReference type="SAM" id="MobiDB-lite"/>
    </source>
</evidence>
<dbReference type="PANTHER" id="PTHR43739:SF5">
    <property type="entry name" value="EXO-ALPHA-SIALIDASE"/>
    <property type="match status" value="1"/>
</dbReference>
<dbReference type="Proteomes" id="UP001317532">
    <property type="component" value="Chromosome"/>
</dbReference>
<keyword evidence="1" id="KW-0677">Repeat</keyword>
<evidence type="ECO:0000313" key="5">
    <source>
        <dbReference type="Proteomes" id="UP001317532"/>
    </source>
</evidence>
<evidence type="ECO:0000256" key="1">
    <source>
        <dbReference type="ARBA" id="ARBA00022737"/>
    </source>
</evidence>
<organism evidence="4 5">
    <name type="scientific">Vulcanimicrobium alpinum</name>
    <dbReference type="NCBI Taxonomy" id="3016050"/>
    <lineage>
        <taxon>Bacteria</taxon>
        <taxon>Bacillati</taxon>
        <taxon>Vulcanimicrobiota</taxon>
        <taxon>Vulcanimicrobiia</taxon>
        <taxon>Vulcanimicrobiales</taxon>
        <taxon>Vulcanimicrobiaceae</taxon>
        <taxon>Vulcanimicrobium</taxon>
    </lineage>
</organism>
<accession>A0AAN1XYU9</accession>
<dbReference type="Pfam" id="PF15902">
    <property type="entry name" value="Sortilin-Vps10"/>
    <property type="match status" value="1"/>
</dbReference>
<dbReference type="SUPFAM" id="SSF110296">
    <property type="entry name" value="Oligoxyloglucan reducing end-specific cellobiohydrolase"/>
    <property type="match status" value="2"/>
</dbReference>
<feature type="domain" description="Sortilin N-terminal" evidence="3">
    <location>
        <begin position="91"/>
        <end position="214"/>
    </location>
</feature>
<sequence>MAFREIGPALAGGRVTSVVGVADDPKLYYLGSAGGGVWKTVNGGATWSPVFDKQNVASIGAVAVDPKNHDVVWVGTGETNPRNDVTWGDGIYRSGDGGKTWTHLGLEATKFIASVAIDPRDSNTVVAGALGDAFADSPERGVYRTTDGGKSWTKTLYVGPRSGVSELAVDPKRPDIMYAGIWHFQRKPWTFESGGDDDGIWKSSDGGKTWKRLQGHGLPEGMTGRIGLAVAPSNPDRVYALIESKTPGILWRSDDAGTTWKLMTTNTLVNQRFFYFSHVRVDPHDADHVYGVSEKLSESKDGGKTFKAIAESLHSDHHDLWIAPNDSKRMIAGGDGGYAITLDGGAAWSFSRNLAIGQIYHVGYDDQNPYRVCVGLQDNNGFCGPSNALRGDGIPDEAWERIIGGDGQWAWPDPRDPNLVWTDSQNGRLTIYDRTTKRTTLVQPYLATGAQHFAPGSLKYRFNWDSPIAFDPFERSRTYFGGNVVFESNDRGRTWRPISGDLTRNDKSHQIAAGGPLALDNTGAESTSTILDIEPATTTRGTIWVGTDDGLVQLTRDGGAHWTNVTPPGVPIDGRAEMVAPSPLTPGVAYVTIDRHYLGDHAPYVFATRDWGAHWTPIAAGLPQQEARAIRPDTRNPHLVYLGLENSFWLSYDDGAHWTKPSLGLPTTASYDIRVQPHWNDLIVATHGRGLYILDDLTPLQQLPQAEAAGAMLFAPRTAYRYTLHSDDEGLYTRYAGKNPPNGASIAFYLKTPGANPPAIEILDASGKAIRHLRGTTRVNGHDVPIVTNFAGINRITWDLREDGPVRWDGAAREEYKGPRAGVAVVPGRYAVRIAIGGATLTQPLTVAADPRATQTAADYRAAYAFAKSHMTAFSALDAALNRLDAYAASAAARAKDAPALATQLGAVRTRALELRGRLTADFTNDEDSIGHPDRIREELEGLTGFGFGSGGVPSAAVREYAGRVDAALAAAMRDVAAFERDDVASADAALRAAGKPALATSGAKRTDVVGGEATGDDADD</sequence>
<dbReference type="EMBL" id="AP025523">
    <property type="protein sequence ID" value="BDE07221.1"/>
    <property type="molecule type" value="Genomic_DNA"/>
</dbReference>
<reference evidence="4 5" key="1">
    <citation type="journal article" date="2022" name="ISME Commun">
        <title>Vulcanimicrobium alpinus gen. nov. sp. nov., the first cultivated representative of the candidate phylum 'Eremiobacterota', is a metabolically versatile aerobic anoxygenic phototroph.</title>
        <authorList>
            <person name="Yabe S."/>
            <person name="Muto K."/>
            <person name="Abe K."/>
            <person name="Yokota A."/>
            <person name="Staudigel H."/>
            <person name="Tebo B.M."/>
        </authorList>
    </citation>
    <scope>NUCLEOTIDE SEQUENCE [LARGE SCALE GENOMIC DNA]</scope>
    <source>
        <strain evidence="4 5">WC8-2</strain>
    </source>
</reference>
<dbReference type="AlphaFoldDB" id="A0AAN1XYU9"/>
<dbReference type="PANTHER" id="PTHR43739">
    <property type="entry name" value="XYLOGLUCANASE (EUROFUNG)"/>
    <property type="match status" value="1"/>
</dbReference>
<dbReference type="Gene3D" id="2.130.10.10">
    <property type="entry name" value="YVTN repeat-like/Quinoprotein amine dehydrogenase"/>
    <property type="match status" value="5"/>
</dbReference>
<feature type="region of interest" description="Disordered" evidence="2">
    <location>
        <begin position="994"/>
        <end position="1021"/>
    </location>
</feature>
<dbReference type="InterPro" id="IPR015943">
    <property type="entry name" value="WD40/YVTN_repeat-like_dom_sf"/>
</dbReference>
<proteinExistence type="predicted"/>
<dbReference type="InterPro" id="IPR052025">
    <property type="entry name" value="Xyloglucanase_GH74"/>
</dbReference>
<evidence type="ECO:0000313" key="4">
    <source>
        <dbReference type="EMBL" id="BDE07221.1"/>
    </source>
</evidence>
<gene>
    <name evidence="4" type="ORF">WPS_24970</name>
</gene>
<protein>
    <recommendedName>
        <fullName evidence="3">Sortilin N-terminal domain-containing protein</fullName>
    </recommendedName>
</protein>
<dbReference type="KEGG" id="vab:WPS_24970"/>
<dbReference type="CDD" id="cd15482">
    <property type="entry name" value="Sialidase_non-viral"/>
    <property type="match status" value="2"/>
</dbReference>
<dbReference type="GO" id="GO:0010411">
    <property type="term" value="P:xyloglucan metabolic process"/>
    <property type="evidence" value="ECO:0007669"/>
    <property type="project" value="TreeGrafter"/>
</dbReference>
<name>A0AAN1XYU9_UNVUL</name>